<dbReference type="PANTHER" id="PTHR39337:SF1">
    <property type="entry name" value="BLR5642 PROTEIN"/>
    <property type="match status" value="1"/>
</dbReference>
<dbReference type="PANTHER" id="PTHR39337">
    <property type="entry name" value="BLR5642 PROTEIN"/>
    <property type="match status" value="1"/>
</dbReference>
<reference evidence="2" key="2">
    <citation type="submission" date="2018-03" db="EMBL/GenBank/DDBJ databases">
        <authorList>
            <person name="Keele B.F."/>
        </authorList>
    </citation>
    <scope>NUCLEOTIDE SEQUENCE</scope>
    <source>
        <strain evidence="2">SNUC 4337</strain>
    </source>
</reference>
<dbReference type="Proteomes" id="UP000664081">
    <property type="component" value="Unassembled WGS sequence"/>
</dbReference>
<evidence type="ECO:0000313" key="1">
    <source>
        <dbReference type="EMBL" id="MBO1226419.1"/>
    </source>
</evidence>
<dbReference type="RefSeq" id="WP_096808255.1">
    <property type="nucleotide sequence ID" value="NZ_CABIWM010000005.1"/>
</dbReference>
<evidence type="ECO:0000313" key="4">
    <source>
        <dbReference type="Proteomes" id="UP000664081"/>
    </source>
</evidence>
<dbReference type="OrthoDB" id="9789109at2"/>
<dbReference type="EMBL" id="JAFNLT010000002">
    <property type="protein sequence ID" value="MBO1226419.1"/>
    <property type="molecule type" value="Genomic_DNA"/>
</dbReference>
<dbReference type="InterPro" id="IPR014519">
    <property type="entry name" value="UCP024492"/>
</dbReference>
<gene>
    <name evidence="2" type="ORF">BUZ61_02420</name>
    <name evidence="1" type="ORF">J3T88_03655</name>
</gene>
<dbReference type="InterPro" id="IPR007438">
    <property type="entry name" value="DUF488"/>
</dbReference>
<dbReference type="GeneID" id="66775723"/>
<name>A0A291JHM8_9STAP</name>
<proteinExistence type="predicted"/>
<dbReference type="AlphaFoldDB" id="A0A291JHM8"/>
<reference evidence="1 4" key="3">
    <citation type="submission" date="2021-03" db="EMBL/GenBank/DDBJ databases">
        <title>Staphylococci and Mammaliicocci in bats.</title>
        <authorList>
            <person name="Fountain K."/>
        </authorList>
    </citation>
    <scope>NUCLEOTIDE SEQUENCE [LARGE SCALE GENOMIC DNA]</scope>
    <source>
        <strain evidence="1 4">18_1_E_SW</strain>
    </source>
</reference>
<dbReference type="KEGG" id="snl:BJD96_01390"/>
<sequence>MYDIYTIGHSNYSQNQFITMLNAYNIEEVIDIRAFRTSKRHTQYNEKMLKQWLGEAKVEYCVMPNLGGRRTSSDTIGRKINEAWKNESFHNYADYSLTETFQEGIKALQQLASHRRVAIMCAESHPARCHRLIISNWLGAHNWKVYHIMLHHQQNVYDEQHELGKWGAMPIIETDGQVVYPMLNEK</sequence>
<dbReference type="EMBL" id="PZHR01000007">
    <property type="protein sequence ID" value="PTK60307.1"/>
    <property type="molecule type" value="Genomic_DNA"/>
</dbReference>
<evidence type="ECO:0000313" key="2">
    <source>
        <dbReference type="EMBL" id="PTK60307.1"/>
    </source>
</evidence>
<reference evidence="2 3" key="1">
    <citation type="journal article" date="2016" name="Front. Microbiol.">
        <title>Comprehensive Phylogenetic Analysis of Bovine Non-aureus Staphylococci Species Based on Whole-Genome Sequencing.</title>
        <authorList>
            <person name="Naushad S."/>
            <person name="Barkema H.W."/>
            <person name="Luby C."/>
            <person name="Condas L.A."/>
            <person name="Nobrega D.B."/>
            <person name="Carson D.A."/>
            <person name="De Buck J."/>
        </authorList>
    </citation>
    <scope>NUCLEOTIDE SEQUENCE [LARGE SCALE GENOMIC DNA]</scope>
    <source>
        <strain evidence="2 3">SNUC 4337</strain>
    </source>
</reference>
<comment type="caution">
    <text evidence="2">The sequence shown here is derived from an EMBL/GenBank/DDBJ whole genome shotgun (WGS) entry which is preliminary data.</text>
</comment>
<protein>
    <submittedName>
        <fullName evidence="2">DUF488 domain-containing protein</fullName>
    </submittedName>
</protein>
<accession>A0A291JHM8</accession>
<dbReference type="Pfam" id="PF04343">
    <property type="entry name" value="DUF488"/>
    <property type="match status" value="1"/>
</dbReference>
<keyword evidence="4" id="KW-1185">Reference proteome</keyword>
<dbReference type="Proteomes" id="UP000240400">
    <property type="component" value="Unassembled WGS sequence"/>
</dbReference>
<organism evidence="2 3">
    <name type="scientific">Staphylococcus nepalensis</name>
    <dbReference type="NCBI Taxonomy" id="214473"/>
    <lineage>
        <taxon>Bacteria</taxon>
        <taxon>Bacillati</taxon>
        <taxon>Bacillota</taxon>
        <taxon>Bacilli</taxon>
        <taxon>Bacillales</taxon>
        <taxon>Staphylococcaceae</taxon>
        <taxon>Staphylococcus</taxon>
    </lineage>
</organism>
<dbReference type="PIRSF" id="PIRSF024492">
    <property type="entry name" value="UCP024492"/>
    <property type="match status" value="1"/>
</dbReference>
<evidence type="ECO:0000313" key="3">
    <source>
        <dbReference type="Proteomes" id="UP000240400"/>
    </source>
</evidence>